<accession>A0A380BT03</accession>
<keyword evidence="5 6" id="KW-0472">Membrane</keyword>
<feature type="domain" description="DUF3817" evidence="7">
    <location>
        <begin position="48"/>
        <end position="135"/>
    </location>
</feature>
<sequence length="146" mass="16869">MEMQLFAYKCTKSICKDVICQLLVKEKHSQIFVIKLVLLLKFEDIIMLRLFRQIALWEAISTILLFFFAMPLKYFADIPEAVRIAGSIHGFLVVIFVIMLIVCTVEYKWSVMKALKYFVVSLIPVASFWVELDLKKEIAKNAKGVA</sequence>
<protein>
    <submittedName>
        <fullName evidence="8">Integral membrane protein</fullName>
    </submittedName>
</protein>
<dbReference type="EMBL" id="UGYW01000002">
    <property type="protein sequence ID" value="SUJ06569.1"/>
    <property type="molecule type" value="Genomic_DNA"/>
</dbReference>
<evidence type="ECO:0000259" key="7">
    <source>
        <dbReference type="Pfam" id="PF12823"/>
    </source>
</evidence>
<dbReference type="Pfam" id="PF12823">
    <property type="entry name" value="DUF3817"/>
    <property type="match status" value="1"/>
</dbReference>
<evidence type="ECO:0000256" key="5">
    <source>
        <dbReference type="ARBA" id="ARBA00023136"/>
    </source>
</evidence>
<evidence type="ECO:0000256" key="3">
    <source>
        <dbReference type="ARBA" id="ARBA00022692"/>
    </source>
</evidence>
<evidence type="ECO:0000313" key="8">
    <source>
        <dbReference type="EMBL" id="SUJ06569.1"/>
    </source>
</evidence>
<gene>
    <name evidence="8" type="ORF">NCTC11388_01685</name>
</gene>
<evidence type="ECO:0000256" key="1">
    <source>
        <dbReference type="ARBA" id="ARBA00004651"/>
    </source>
</evidence>
<evidence type="ECO:0000256" key="2">
    <source>
        <dbReference type="ARBA" id="ARBA00022475"/>
    </source>
</evidence>
<dbReference type="InterPro" id="IPR023845">
    <property type="entry name" value="DUF3817_TM"/>
</dbReference>
<dbReference type="PANTHER" id="PTHR40077">
    <property type="entry name" value="MEMBRANE PROTEIN-RELATED"/>
    <property type="match status" value="1"/>
</dbReference>
<dbReference type="AlphaFoldDB" id="A0A380BT03"/>
<feature type="transmembrane region" description="Helical" evidence="6">
    <location>
        <begin position="81"/>
        <end position="102"/>
    </location>
</feature>
<evidence type="ECO:0000313" key="9">
    <source>
        <dbReference type="Proteomes" id="UP000254893"/>
    </source>
</evidence>
<evidence type="ECO:0000256" key="6">
    <source>
        <dbReference type="SAM" id="Phobius"/>
    </source>
</evidence>
<comment type="subcellular location">
    <subcellularLocation>
        <location evidence="1">Cell membrane</location>
        <topology evidence="1">Multi-pass membrane protein</topology>
    </subcellularLocation>
</comment>
<dbReference type="GO" id="GO:0005886">
    <property type="term" value="C:plasma membrane"/>
    <property type="evidence" value="ECO:0007669"/>
    <property type="project" value="UniProtKB-SubCell"/>
</dbReference>
<dbReference type="NCBIfam" id="TIGR03954">
    <property type="entry name" value="integ_memb_HG"/>
    <property type="match status" value="1"/>
</dbReference>
<dbReference type="Proteomes" id="UP000254893">
    <property type="component" value="Unassembled WGS sequence"/>
</dbReference>
<dbReference type="RefSeq" id="WP_115169793.1">
    <property type="nucleotide sequence ID" value="NZ_UGYW01000002.1"/>
</dbReference>
<evidence type="ECO:0000256" key="4">
    <source>
        <dbReference type="ARBA" id="ARBA00022989"/>
    </source>
</evidence>
<proteinExistence type="predicted"/>
<keyword evidence="2" id="KW-1003">Cell membrane</keyword>
<reference evidence="8 9" key="1">
    <citation type="submission" date="2018-06" db="EMBL/GenBank/DDBJ databases">
        <authorList>
            <consortium name="Pathogen Informatics"/>
            <person name="Doyle S."/>
        </authorList>
    </citation>
    <scope>NUCLEOTIDE SEQUENCE [LARGE SCALE GENOMIC DNA]</scope>
    <source>
        <strain evidence="8 9">NCTC11388</strain>
    </source>
</reference>
<feature type="transmembrane region" description="Helical" evidence="6">
    <location>
        <begin position="54"/>
        <end position="75"/>
    </location>
</feature>
<keyword evidence="3 6" id="KW-0812">Transmembrane</keyword>
<dbReference type="PANTHER" id="PTHR40077:SF1">
    <property type="entry name" value="MEMBRANE PROTEIN"/>
    <property type="match status" value="1"/>
</dbReference>
<keyword evidence="4 6" id="KW-1133">Transmembrane helix</keyword>
<organism evidence="8 9">
    <name type="scientific">Sphingobacterium spiritivorum</name>
    <name type="common">Flavobacterium spiritivorum</name>
    <dbReference type="NCBI Taxonomy" id="258"/>
    <lineage>
        <taxon>Bacteria</taxon>
        <taxon>Pseudomonadati</taxon>
        <taxon>Bacteroidota</taxon>
        <taxon>Sphingobacteriia</taxon>
        <taxon>Sphingobacteriales</taxon>
        <taxon>Sphingobacteriaceae</taxon>
        <taxon>Sphingobacterium</taxon>
    </lineage>
</organism>
<name>A0A380BT03_SPHSI</name>